<comment type="subcellular location">
    <subcellularLocation>
        <location evidence="1">Endoplasmic reticulum membrane</location>
        <topology evidence="1">Single-pass type I membrane protein</topology>
    </subcellularLocation>
    <subcellularLocation>
        <location evidence="3">Membrane</location>
        <topology evidence="3">Multi-pass membrane protein</topology>
    </subcellularLocation>
    <subcellularLocation>
        <location evidence="2">Nucleus</location>
    </subcellularLocation>
</comment>
<dbReference type="SUPFAM" id="SSF63737">
    <property type="entry name" value="Leukotriene A4 hydrolase N-terminal domain"/>
    <property type="match status" value="1"/>
</dbReference>
<dbReference type="Gene3D" id="2.60.120.260">
    <property type="entry name" value="Galactose-binding domain-like"/>
    <property type="match status" value="1"/>
</dbReference>
<dbReference type="GO" id="GO:0005789">
    <property type="term" value="C:endoplasmic reticulum membrane"/>
    <property type="evidence" value="ECO:0007669"/>
    <property type="project" value="UniProtKB-SubCell"/>
</dbReference>
<dbReference type="InterPro" id="IPR057345">
    <property type="entry name" value="Ig-like_TAF2"/>
</dbReference>
<dbReference type="PROSITE" id="PS00218">
    <property type="entry name" value="AMINO_ACID_PERMEASE_1"/>
    <property type="match status" value="1"/>
</dbReference>
<evidence type="ECO:0000256" key="14">
    <source>
        <dbReference type="ARBA" id="ARBA00023180"/>
    </source>
</evidence>
<dbReference type="SUPFAM" id="SSF55486">
    <property type="entry name" value="Metalloproteases ('zincins'), catalytic domain"/>
    <property type="match status" value="1"/>
</dbReference>
<dbReference type="GO" id="GO:0005669">
    <property type="term" value="C:transcription factor TFIID complex"/>
    <property type="evidence" value="ECO:0007669"/>
    <property type="project" value="InterPro"/>
</dbReference>
<gene>
    <name evidence="24" type="ORF">C6P45_000648</name>
</gene>
<comment type="similarity">
    <text evidence="4">Belongs to the TAF2 family.</text>
</comment>
<evidence type="ECO:0000256" key="21">
    <source>
        <dbReference type="SAM" id="MobiDB-lite"/>
    </source>
</evidence>
<evidence type="ECO:0000259" key="23">
    <source>
        <dbReference type="PROSITE" id="PS51469"/>
    </source>
</evidence>
<keyword evidence="12 22" id="KW-0472">Membrane</keyword>
<evidence type="ECO:0000256" key="17">
    <source>
        <dbReference type="ARBA" id="ARBA00061226"/>
    </source>
</evidence>
<proteinExistence type="inferred from homology"/>
<dbReference type="EMBL" id="PUHR01000121">
    <property type="protein sequence ID" value="KAG0664372.1"/>
    <property type="molecule type" value="Genomic_DNA"/>
</dbReference>
<keyword evidence="15" id="KW-0539">Nucleus</keyword>
<keyword evidence="8" id="KW-0732">Signal</keyword>
<dbReference type="Pfam" id="PF00324">
    <property type="entry name" value="AA_permease"/>
    <property type="match status" value="1"/>
</dbReference>
<evidence type="ECO:0000256" key="8">
    <source>
        <dbReference type="ARBA" id="ARBA00022729"/>
    </source>
</evidence>
<reference evidence="24 25" key="1">
    <citation type="submission" date="2020-11" db="EMBL/GenBank/DDBJ databases">
        <title>Kefir isolates.</title>
        <authorList>
            <person name="Marcisauskas S."/>
            <person name="Kim Y."/>
            <person name="Blasche S."/>
        </authorList>
    </citation>
    <scope>NUCLEOTIDE SEQUENCE [LARGE SCALE GENOMIC DNA]</scope>
    <source>
        <strain evidence="24 25">OG2</strain>
    </source>
</reference>
<feature type="transmembrane region" description="Helical" evidence="22">
    <location>
        <begin position="1995"/>
        <end position="2016"/>
    </location>
</feature>
<evidence type="ECO:0000256" key="4">
    <source>
        <dbReference type="ARBA" id="ARBA00010937"/>
    </source>
</evidence>
<keyword evidence="11" id="KW-0805">Transcription regulation</keyword>
<evidence type="ECO:0000256" key="18">
    <source>
        <dbReference type="ARBA" id="ARBA00064635"/>
    </source>
</evidence>
<feature type="transmembrane region" description="Helical" evidence="22">
    <location>
        <begin position="2022"/>
        <end position="2043"/>
    </location>
</feature>
<evidence type="ECO:0000256" key="16">
    <source>
        <dbReference type="ARBA" id="ARBA00025346"/>
    </source>
</evidence>
<dbReference type="InterPro" id="IPR004840">
    <property type="entry name" value="Amino_acid_permease_CS"/>
</dbReference>
<dbReference type="GO" id="GO:0006367">
    <property type="term" value="P:transcription initiation at RNA polymerase II promoter"/>
    <property type="evidence" value="ECO:0007669"/>
    <property type="project" value="TreeGrafter"/>
</dbReference>
<evidence type="ECO:0000256" key="19">
    <source>
        <dbReference type="ARBA" id="ARBA00075366"/>
    </source>
</evidence>
<dbReference type="InterPro" id="IPR004841">
    <property type="entry name" value="AA-permease/SLC12A_dom"/>
</dbReference>
<dbReference type="Pfam" id="PF07738">
    <property type="entry name" value="Sad1_UNC"/>
    <property type="match status" value="1"/>
</dbReference>
<dbReference type="PROSITE" id="PS51469">
    <property type="entry name" value="SUN"/>
    <property type="match status" value="1"/>
</dbReference>
<evidence type="ECO:0000256" key="13">
    <source>
        <dbReference type="ARBA" id="ARBA00023163"/>
    </source>
</evidence>
<dbReference type="GO" id="GO:0003682">
    <property type="term" value="F:chromatin binding"/>
    <property type="evidence" value="ECO:0007669"/>
    <property type="project" value="TreeGrafter"/>
</dbReference>
<protein>
    <recommendedName>
        <fullName evidence="5">Transcription initiation factor TFIID subunit 2</fullName>
    </recommendedName>
    <alternativeName>
        <fullName evidence="19">SUN-like protein 1</fullName>
    </alternativeName>
    <alternativeName>
        <fullName evidence="20">TBP-associated factor 2</fullName>
    </alternativeName>
</protein>
<evidence type="ECO:0000256" key="5">
    <source>
        <dbReference type="ARBA" id="ARBA00017363"/>
    </source>
</evidence>
<dbReference type="InterPro" id="IPR057991">
    <property type="entry name" value="TPR_TAF2_C"/>
</dbReference>
<evidence type="ECO:0000256" key="6">
    <source>
        <dbReference type="ARBA" id="ARBA00022448"/>
    </source>
</evidence>
<dbReference type="PANTHER" id="PTHR15137">
    <property type="entry name" value="TRANSCRIPTION INITIATION FACTOR TFIID"/>
    <property type="match status" value="1"/>
</dbReference>
<name>A0A9P7B7K1_MAUEX</name>
<feature type="domain" description="SUN" evidence="23">
    <location>
        <begin position="1414"/>
        <end position="1585"/>
    </location>
</feature>
<accession>A0A9P7B7K1</accession>
<evidence type="ECO:0000256" key="12">
    <source>
        <dbReference type="ARBA" id="ARBA00023136"/>
    </source>
</evidence>
<dbReference type="Pfam" id="PF25316">
    <property type="entry name" value="TAF2_3rd"/>
    <property type="match status" value="1"/>
</dbReference>
<evidence type="ECO:0000256" key="9">
    <source>
        <dbReference type="ARBA" id="ARBA00022824"/>
    </source>
</evidence>
<dbReference type="Gene3D" id="1.20.1740.10">
    <property type="entry name" value="Amino acid/polyamine transporter I"/>
    <property type="match status" value="1"/>
</dbReference>
<dbReference type="InterPro" id="IPR042097">
    <property type="entry name" value="Aminopeptidase_N-like_N_sf"/>
</dbReference>
<dbReference type="Gene3D" id="2.60.40.1730">
    <property type="entry name" value="tricorn interacting facor f3 domain"/>
    <property type="match status" value="1"/>
</dbReference>
<dbReference type="GO" id="GO:0016251">
    <property type="term" value="F:RNA polymerase II general transcription initiation factor activity"/>
    <property type="evidence" value="ECO:0007669"/>
    <property type="project" value="TreeGrafter"/>
</dbReference>
<evidence type="ECO:0000256" key="22">
    <source>
        <dbReference type="SAM" id="Phobius"/>
    </source>
</evidence>
<evidence type="ECO:0000313" key="25">
    <source>
        <dbReference type="Proteomes" id="UP000750334"/>
    </source>
</evidence>
<feature type="compositionally biased region" description="Acidic residues" evidence="21">
    <location>
        <begin position="282"/>
        <end position="294"/>
    </location>
</feature>
<dbReference type="OrthoDB" id="308861at2759"/>
<evidence type="ECO:0000256" key="15">
    <source>
        <dbReference type="ARBA" id="ARBA00023242"/>
    </source>
</evidence>
<dbReference type="Gene3D" id="1.10.390.10">
    <property type="entry name" value="Neutral Protease Domain 2"/>
    <property type="match status" value="1"/>
</dbReference>
<keyword evidence="6" id="KW-0813">Transport</keyword>
<comment type="similarity">
    <text evidence="17">Belongs to the SLP1 family.</text>
</comment>
<feature type="region of interest" description="Disordered" evidence="21">
    <location>
        <begin position="266"/>
        <end position="296"/>
    </location>
</feature>
<evidence type="ECO:0000313" key="24">
    <source>
        <dbReference type="EMBL" id="KAG0664372.1"/>
    </source>
</evidence>
<evidence type="ECO:0000256" key="2">
    <source>
        <dbReference type="ARBA" id="ARBA00004123"/>
    </source>
</evidence>
<dbReference type="GO" id="GO:0000976">
    <property type="term" value="F:transcription cis-regulatory region binding"/>
    <property type="evidence" value="ECO:0007669"/>
    <property type="project" value="TreeGrafter"/>
</dbReference>
<keyword evidence="9" id="KW-0256">Endoplasmic reticulum</keyword>
<evidence type="ECO:0000256" key="3">
    <source>
        <dbReference type="ARBA" id="ARBA00004141"/>
    </source>
</evidence>
<keyword evidence="7 22" id="KW-0812">Transmembrane</keyword>
<keyword evidence="13" id="KW-0804">Transcription</keyword>
<dbReference type="FunFam" id="1.10.390.10:FF:000011">
    <property type="entry name" value="Transcription initiation factor TFIID subunit"/>
    <property type="match status" value="1"/>
</dbReference>
<evidence type="ECO:0000256" key="11">
    <source>
        <dbReference type="ARBA" id="ARBA00023015"/>
    </source>
</evidence>
<comment type="caution">
    <text evidence="24">The sequence shown here is derived from an EMBL/GenBank/DDBJ whole genome shotgun (WGS) entry which is preliminary data.</text>
</comment>
<feature type="transmembrane region" description="Helical" evidence="22">
    <location>
        <begin position="1914"/>
        <end position="1931"/>
    </location>
</feature>
<dbReference type="GO" id="GO:0006865">
    <property type="term" value="P:amino acid transport"/>
    <property type="evidence" value="ECO:0007669"/>
    <property type="project" value="InterPro"/>
</dbReference>
<feature type="non-terminal residue" evidence="24">
    <location>
        <position position="2253"/>
    </location>
</feature>
<feature type="transmembrane region" description="Helical" evidence="22">
    <location>
        <begin position="2120"/>
        <end position="2141"/>
    </location>
</feature>
<dbReference type="CDD" id="cd09839">
    <property type="entry name" value="M1_like_TAF2"/>
    <property type="match status" value="1"/>
</dbReference>
<keyword evidence="10 22" id="KW-1133">Transmembrane helix</keyword>
<dbReference type="Pfam" id="PF25577">
    <property type="entry name" value="TPR_TAF2_C"/>
    <property type="match status" value="1"/>
</dbReference>
<feature type="transmembrane region" description="Helical" evidence="22">
    <location>
        <begin position="1889"/>
        <end position="1908"/>
    </location>
</feature>
<comment type="subunit">
    <text evidence="18">Interacts with EMP65.</text>
</comment>
<dbReference type="FunFam" id="2.60.120.260:FF:000099">
    <property type="entry name" value="Uncharacterized protein, isoform C"/>
    <property type="match status" value="1"/>
</dbReference>
<evidence type="ECO:0000256" key="10">
    <source>
        <dbReference type="ARBA" id="ARBA00022989"/>
    </source>
</evidence>
<keyword evidence="25" id="KW-1185">Reference proteome</keyword>
<dbReference type="Proteomes" id="UP000750334">
    <property type="component" value="Unassembled WGS sequence"/>
</dbReference>
<sequence>MSYSKGATPKASSSQPFLFDNSEIRTIKIAHERVQLDVNMSTHQIKGVADIILIPLVQNLDYITLDCKDMKINDVWVENRRCENYIHDNQDKNLRDKYMNEVDDILFSDNSIEQSQFFREKFADLTQKPDEIRRSQLIIKVPSSIRITLQDADSLSNYTPITPSVKGTPAAQESVFTPLTVKIEYELNNPHTGIIFDTALEDSPHLWNVYTTSAEFCTTASYWMPCINMLDEKSTWEIEISVPRKVKDIGTTKMIGQKEENANSVLIQNNKKYEKSKHNKDDEEEDEDDEDIWGEVDMNNPLNRDILVCCSEYSTMKEFAHPTDISKKVFAFQIFNPVAPPHIGWAIGAFDYLDLPTITNKGDYIEEEHDENDENGNSNAAVTTEQDANDDIPIRIYTLPTKDIDDKMIVNSTLVCQKIMDFYSKDFGSYPFASYSLIFLPTVIPDSMDFASLTVCNTRLLYPSNVIDSIFSTTDKLAWALANQWSGVNITPNDVNDTWCCIGMAGFMVFQVIKKLFGNNELKYRLKLYNEAIVDQDWEMQPLGTFFSDSSRPISITSGDLDFIKLKAPMVLYILDKRMTKTERSFGMSRVLPKIFLQAMCGDLPNNSLTARHFQHVCERVNKNKLESFFQQWIYGSGVPIFRVTQRFNKKRMVIELGIRQCQAEELGENKITGSKGFTRSALNRIENPYRNTEPYFTGSMTIRINEVDGTPYEHIVEINDIFTKIDIQYNTKFRRNRGRGISSMKSTSNMSGFIDDHGDDGDDYIIKLGGVLDEPEECRDWNLTPLHKSTEGHDMQVLNEAYEWIRIDSDFEWISKIMINQPDYMFASQLQQDVDVEAQIESIRYYEDVISTSMHSSLVYSSILTRTVMDKKYFYGVRLEACRALSKYIFKPEEKFVGGSKHLIKVFENLFCFEGSSVPKSNNFEDIREYLVQKIIVGCLGDVRNEHDEVPNFIKSFMLNLLKYNDNSGNFFLDHNYIREMVRSVVNCCTHDIEDKIYHAAALEQLNRYENLDKWAESYDFSISREIVRQKTNLMVRGIYDFTELNDTLGQCLDLLDKNDYRILREREGVEDLTLECFRSLLISGGIKNKDALTFFFESLCSYPDIFVRLKLPNVFIDTLNYIIENRFIGNIDDDCNFVVESIIPSNLNPDNEDEVAAFIMDDISGDIYRKTLENKRKNIKGLIRSVRYIFRDYEPLKSILWNTLHTPLLNVYSRKVLFDVSRVLYRLENKLEVVLPAPRMKKLIANHLGEGKVVIKRDGIMKLHIRSVPVNNIPSNKLKITIPPVKAKTIIKIKPKKLKNTVKKIGGMPVRYVKFSENNRKIDVSSVPFNKNVSFPKGMVYVNVLLGYIIAIFIQICLCEEQSNGSFISFEEWKQSKKNEVGKDEMLESNYGSRRIREPSDPSCYKGGDCYGEEMEIELGFLSGGNDDVEEPEGRVYKDKYNYASLDCAATIVKTNSEASGATSILVENKDKYLINPCAAENQYVIIELCEDILVEEIKLGNYEYFSSTFRDIKFYVSDRLPVTKSGWTLIGEFEAENNRQLQNFTIENPRRWARYLRVEIVSHYGNEFYCPLSTIKVHGQTMMDEFKMGETESQFSEEIDVTNKVEEADSVEAKNKTELMDEIPFDEGTDCENMNSNSNNRSNHTAISNIDKEEVIVKKRKDICMQEGMCRGEKLKQWLGARNKVLQPINLVNSKDMCINGTVIKSNTGIGAPRKATTEESLFKNMVKRLNTLENNSTLTVQYIEEQNRILAKSLNSSVNDILDTLRRMAVDEDKIDGIELVSIEDNDHISINNSNNTHRRNSNVIFNESKDDMDKKDKKRTIYVTTSLSQHQTSDETRARIQNEILSNAAMNGGEYDPEMAIEIEEGTVQETEVKRELKERHTSMIALGGTIGTGLFIGISSPLLNAGPVGALIAYLFMGTLVFGVTQSLGEMATFIPVTSSFTVFTARFMSPAFGAATGYMYWFSWAVTFALELSVVGQIIDFWTFAVPLAAWISIFWVVLTCMNLFPVKFYGEFEFWVASIKVVAIIGFIIYCLCMVCGASKKLNGPVGFRYWRNPGAFGPGIISKDINEAKFLGWFSSLINAAFTYQGTELVGVTAGETANPRKAVPRAIRQVTARILVFYILSLFFIGLLVPYNDPKLTSTNSYISSSPFIIAIENAGTEVLPHIFNAVILTTIISAGNSNIYVGSRILYGLSKEKLAPKIFSKTSKGGVPFYAVFMTSAFGALAYMETSAGGQNAFNWLLNITA</sequence>
<dbReference type="InterPro" id="IPR012919">
    <property type="entry name" value="SUN_dom"/>
</dbReference>
<dbReference type="InterPro" id="IPR027268">
    <property type="entry name" value="Peptidase_M4/M1_CTD_sf"/>
</dbReference>
<organism evidence="24 25">
    <name type="scientific">Maudiozyma exigua</name>
    <name type="common">Yeast</name>
    <name type="synonym">Kazachstania exigua</name>
    <dbReference type="NCBI Taxonomy" id="34358"/>
    <lineage>
        <taxon>Eukaryota</taxon>
        <taxon>Fungi</taxon>
        <taxon>Dikarya</taxon>
        <taxon>Ascomycota</taxon>
        <taxon>Saccharomycotina</taxon>
        <taxon>Saccharomycetes</taxon>
        <taxon>Saccharomycetales</taxon>
        <taxon>Saccharomycetaceae</taxon>
        <taxon>Maudiozyma</taxon>
    </lineage>
</organism>
<dbReference type="FunFam" id="1.20.1740.10:FF:000001">
    <property type="entry name" value="Amino acid permease"/>
    <property type="match status" value="1"/>
</dbReference>
<evidence type="ECO:0000256" key="20">
    <source>
        <dbReference type="ARBA" id="ARBA00076306"/>
    </source>
</evidence>
<feature type="transmembrane region" description="Helical" evidence="22">
    <location>
        <begin position="2218"/>
        <end position="2235"/>
    </location>
</feature>
<comment type="function">
    <text evidence="16">Functions as a component of the DNA-binding general transcription factor complex TFIID. Binding of TFIID to a promoter (with or without TATA element) is the initial step in pre-initiation complex (PIC) formation. TFIID plays a key role in the regulation of gene expression by RNA polymerase II through different activities such as transcription activator interaction, core promoter recognition and selectivity, TFIIA and TFIIB interaction, chromatin modification (histone acetylation by TAF1), facilitation of DNA opening and initiation of transcription.</text>
</comment>
<keyword evidence="14" id="KW-0325">Glycoprotein</keyword>
<feature type="transmembrane region" description="Helical" evidence="22">
    <location>
        <begin position="2173"/>
        <end position="2198"/>
    </location>
</feature>
<evidence type="ECO:0000256" key="7">
    <source>
        <dbReference type="ARBA" id="ARBA00022692"/>
    </source>
</evidence>
<dbReference type="InterPro" id="IPR037813">
    <property type="entry name" value="TAF2"/>
</dbReference>
<dbReference type="GO" id="GO:0055085">
    <property type="term" value="P:transmembrane transport"/>
    <property type="evidence" value="ECO:0007669"/>
    <property type="project" value="InterPro"/>
</dbReference>
<dbReference type="PANTHER" id="PTHR15137:SF9">
    <property type="entry name" value="TRANSCRIPTION INITIATION FACTOR TFIID SUBUNIT 2"/>
    <property type="match status" value="1"/>
</dbReference>
<evidence type="ECO:0000256" key="1">
    <source>
        <dbReference type="ARBA" id="ARBA00004115"/>
    </source>
</evidence>
<dbReference type="SUPFAM" id="SSF49785">
    <property type="entry name" value="Galactose-binding domain-like"/>
    <property type="match status" value="1"/>
</dbReference>
<dbReference type="InterPro" id="IPR008979">
    <property type="entry name" value="Galactose-bd-like_sf"/>
</dbReference>